<reference evidence="2" key="1">
    <citation type="journal article" date="2021" name="Sci. Rep.">
        <title>Diploid genomic architecture of Nitzschia inconspicua, an elite biomass production diatom.</title>
        <authorList>
            <person name="Oliver A."/>
            <person name="Podell S."/>
            <person name="Pinowska A."/>
            <person name="Traller J.C."/>
            <person name="Smith S.R."/>
            <person name="McClure R."/>
            <person name="Beliaev A."/>
            <person name="Bohutskyi P."/>
            <person name="Hill E.A."/>
            <person name="Rabines A."/>
            <person name="Zheng H."/>
            <person name="Allen L.Z."/>
            <person name="Kuo A."/>
            <person name="Grigoriev I.V."/>
            <person name="Allen A.E."/>
            <person name="Hazlebeck D."/>
            <person name="Allen E.E."/>
        </authorList>
    </citation>
    <scope>NUCLEOTIDE SEQUENCE</scope>
    <source>
        <strain evidence="2">Hildebrandi</strain>
    </source>
</reference>
<reference evidence="2" key="2">
    <citation type="submission" date="2021-04" db="EMBL/GenBank/DDBJ databases">
        <authorList>
            <person name="Podell S."/>
        </authorList>
    </citation>
    <scope>NUCLEOTIDE SEQUENCE</scope>
    <source>
        <strain evidence="2">Hildebrandi</strain>
    </source>
</reference>
<feature type="coiled-coil region" evidence="1">
    <location>
        <begin position="158"/>
        <end position="188"/>
    </location>
</feature>
<gene>
    <name evidence="2" type="ORF">IV203_015166</name>
</gene>
<accession>A0A9K3LAM9</accession>
<sequence>MQPRISQAKAAATFKTNPLDNLIEARDTLDTLLSNYKRATIDCTYADVPRELLESKNKELLLEKASTFALFDKSVSVESCKTTNRIVRDYLGVTGKGPLVGIEKEIQRGLDFIDPDDLDDYVAELENFSQSYSKASSLSYAAGIADFDSVNNFSKQDAEEARNDSSNLAQAKEAIREAKSSLDRLVALLQQGTL</sequence>
<dbReference type="AlphaFoldDB" id="A0A9K3LAM9"/>
<keyword evidence="3" id="KW-1185">Reference proteome</keyword>
<evidence type="ECO:0000313" key="2">
    <source>
        <dbReference type="EMBL" id="KAG7358577.1"/>
    </source>
</evidence>
<evidence type="ECO:0000256" key="1">
    <source>
        <dbReference type="SAM" id="Coils"/>
    </source>
</evidence>
<comment type="caution">
    <text evidence="2">The sequence shown here is derived from an EMBL/GenBank/DDBJ whole genome shotgun (WGS) entry which is preliminary data.</text>
</comment>
<dbReference type="OrthoDB" id="44258at2759"/>
<organism evidence="2 3">
    <name type="scientific">Nitzschia inconspicua</name>
    <dbReference type="NCBI Taxonomy" id="303405"/>
    <lineage>
        <taxon>Eukaryota</taxon>
        <taxon>Sar</taxon>
        <taxon>Stramenopiles</taxon>
        <taxon>Ochrophyta</taxon>
        <taxon>Bacillariophyta</taxon>
        <taxon>Bacillariophyceae</taxon>
        <taxon>Bacillariophycidae</taxon>
        <taxon>Bacillariales</taxon>
        <taxon>Bacillariaceae</taxon>
        <taxon>Nitzschia</taxon>
    </lineage>
</organism>
<name>A0A9K3LAM9_9STRA</name>
<dbReference type="Proteomes" id="UP000693970">
    <property type="component" value="Unassembled WGS sequence"/>
</dbReference>
<keyword evidence="1" id="KW-0175">Coiled coil</keyword>
<evidence type="ECO:0000313" key="3">
    <source>
        <dbReference type="Proteomes" id="UP000693970"/>
    </source>
</evidence>
<proteinExistence type="predicted"/>
<protein>
    <submittedName>
        <fullName evidence="2">Uncharacterized protein</fullName>
    </submittedName>
</protein>
<dbReference type="EMBL" id="JAGRRH010000014">
    <property type="protein sequence ID" value="KAG7358577.1"/>
    <property type="molecule type" value="Genomic_DNA"/>
</dbReference>